<proteinExistence type="predicted"/>
<protein>
    <submittedName>
        <fullName evidence="3">Uncharacterized protein</fullName>
    </submittedName>
</protein>
<dbReference type="EMBL" id="HBGJ01033705">
    <property type="protein sequence ID" value="CAD9262937.1"/>
    <property type="molecule type" value="Transcribed_RNA"/>
</dbReference>
<feature type="compositionally biased region" description="Basic and acidic residues" evidence="1">
    <location>
        <begin position="305"/>
        <end position="315"/>
    </location>
</feature>
<feature type="compositionally biased region" description="Low complexity" evidence="1">
    <location>
        <begin position="91"/>
        <end position="115"/>
    </location>
</feature>
<evidence type="ECO:0000256" key="1">
    <source>
        <dbReference type="SAM" id="MobiDB-lite"/>
    </source>
</evidence>
<dbReference type="EMBL" id="HBGJ01033703">
    <property type="protein sequence ID" value="CAD9262935.1"/>
    <property type="molecule type" value="Transcribed_RNA"/>
</dbReference>
<name>A0A6U4J4M4_9STRA</name>
<evidence type="ECO:0000313" key="2">
    <source>
        <dbReference type="EMBL" id="CAD9262935.1"/>
    </source>
</evidence>
<feature type="compositionally biased region" description="Gly residues" evidence="1">
    <location>
        <begin position="202"/>
        <end position="228"/>
    </location>
</feature>
<gene>
    <name evidence="2" type="ORF">PPAR1163_LOCUS21318</name>
    <name evidence="3" type="ORF">PPAR1163_LOCUS21320</name>
</gene>
<evidence type="ECO:0000313" key="3">
    <source>
        <dbReference type="EMBL" id="CAD9262937.1"/>
    </source>
</evidence>
<feature type="region of interest" description="Disordered" evidence="1">
    <location>
        <begin position="302"/>
        <end position="336"/>
    </location>
</feature>
<accession>A0A6U4J4M4</accession>
<sequence length="412" mass="42437">MAAMDTIKALIVADADILSLRAVEEWTYKQGTLLSMGIAAGPLASSTNPEKAASPQSLLGDVSVVLEHLENITCRIVYVASSRDHKSLVEPPAAAPAAPQANAASTTAASSSASTAPPPASVGRMPRMTPHSMNIQRQVLPLAPGLNVTGYTTPDSAAGDDAGGLVGRGSGLGLGLDRNFWSALLGFRVSGSTWGDAQAQGAAGGREGGGGNASEGGGDGGEAESGGAGEAAVEYVDFLLPSLTRLVEEASKPARGGTAGKCRCILATSLPEGAFPAGEDEGWCDKMGFVYGEEVALHVLAPLPPRREPKPKVEDSGAVDADDRDPRGPKLPPEEALLAGADEGGWDKARGRRQAVQRIGGTVCVWPGSLYEGEFAIATLARAEAGWEVRGVELRRIAVSRQTESQRPRLDG</sequence>
<feature type="region of interest" description="Disordered" evidence="1">
    <location>
        <begin position="90"/>
        <end position="128"/>
    </location>
</feature>
<reference evidence="3" key="1">
    <citation type="submission" date="2021-01" db="EMBL/GenBank/DDBJ databases">
        <authorList>
            <person name="Corre E."/>
            <person name="Pelletier E."/>
            <person name="Niang G."/>
            <person name="Scheremetjew M."/>
            <person name="Finn R."/>
            <person name="Kale V."/>
            <person name="Holt S."/>
            <person name="Cochrane G."/>
            <person name="Meng A."/>
            <person name="Brown T."/>
            <person name="Cohen L."/>
        </authorList>
    </citation>
    <scope>NUCLEOTIDE SEQUENCE</scope>
    <source>
        <strain evidence="3">CCMP2877</strain>
    </source>
</reference>
<dbReference type="AlphaFoldDB" id="A0A6U4J4M4"/>
<organism evidence="3">
    <name type="scientific">Phaeomonas parva</name>
    <dbReference type="NCBI Taxonomy" id="124430"/>
    <lineage>
        <taxon>Eukaryota</taxon>
        <taxon>Sar</taxon>
        <taxon>Stramenopiles</taxon>
        <taxon>Ochrophyta</taxon>
        <taxon>Pinguiophyceae</taxon>
        <taxon>Pinguiochrysidales</taxon>
        <taxon>Pinguiochrysidaceae</taxon>
        <taxon>Phaeomonas</taxon>
    </lineage>
</organism>
<feature type="region of interest" description="Disordered" evidence="1">
    <location>
        <begin position="195"/>
        <end position="228"/>
    </location>
</feature>